<dbReference type="InterPro" id="IPR006059">
    <property type="entry name" value="SBP"/>
</dbReference>
<reference evidence="5" key="1">
    <citation type="journal article" date="2015" name="PeerJ">
        <title>First genomic representation of candidate bacterial phylum KSB3 points to enhanced environmental sensing as a trigger of wastewater bulking.</title>
        <authorList>
            <person name="Sekiguchi Y."/>
            <person name="Ohashi A."/>
            <person name="Parks D.H."/>
            <person name="Yamauchi T."/>
            <person name="Tyson G.W."/>
            <person name="Hugenholtz P."/>
        </authorList>
    </citation>
    <scope>NUCLEOTIDE SEQUENCE [LARGE SCALE GENOMIC DNA]</scope>
</reference>
<gene>
    <name evidence="5" type="ORF">U14_04180</name>
</gene>
<dbReference type="PANTHER" id="PTHR30061:SF50">
    <property type="entry name" value="MALTOSE_MALTODEXTRIN-BINDING PERIPLASMIC PROTEIN"/>
    <property type="match status" value="1"/>
</dbReference>
<accession>A0A0S6W417</accession>
<dbReference type="GO" id="GO:0015768">
    <property type="term" value="P:maltose transport"/>
    <property type="evidence" value="ECO:0007669"/>
    <property type="project" value="TreeGrafter"/>
</dbReference>
<evidence type="ECO:0000256" key="3">
    <source>
        <dbReference type="ARBA" id="ARBA00022729"/>
    </source>
</evidence>
<dbReference type="STRING" id="1499966.U14_04180"/>
<keyword evidence="3 4" id="KW-0732">Signal</keyword>
<sequence>MKKRVVSIVAMCAMMLSLAVAGAQAEPVKLTMWTLFSGGEGSIMTDLISKFNAEHPDIVIEEQLIEWAQYYNKLLAGLISGESPDIGIMHLAVLPDYASRDVLSPIGALLEAGFADKFLPNIIAQAQYDGKLYAIPIDTHPMVMYYNKKVLKDAGIPEDKYIPKTWDELMANARTVKEKTGKWGLTLETGAMLGERWWIALYHQLGATFLDPATGKLTLDTEKAAKAYEMIATYYKDGLAINSGDYNECEALFINGDNAYHFNGVWAMSVYPTTEGLDFGVASLPAIDGSKPFTWGDSHSLIFPKKGDDAKLKAALTFGQWFSAHTMEWAKAGHLPVNGDVLKSEAFLSLPMRKDYIGVGENAVLAPSVKGWTQLRTEMWEIGQRVVAGELEPKAAADELKAKIEEVSAQ</sequence>
<evidence type="ECO:0000256" key="4">
    <source>
        <dbReference type="SAM" id="SignalP"/>
    </source>
</evidence>
<feature type="signal peptide" evidence="4">
    <location>
        <begin position="1"/>
        <end position="25"/>
    </location>
</feature>
<dbReference type="GO" id="GO:1901982">
    <property type="term" value="F:maltose binding"/>
    <property type="evidence" value="ECO:0007669"/>
    <property type="project" value="TreeGrafter"/>
</dbReference>
<dbReference type="Proteomes" id="UP000030700">
    <property type="component" value="Unassembled WGS sequence"/>
</dbReference>
<dbReference type="GO" id="GO:0042956">
    <property type="term" value="P:maltodextrin transmembrane transport"/>
    <property type="evidence" value="ECO:0007669"/>
    <property type="project" value="TreeGrafter"/>
</dbReference>
<organism evidence="5">
    <name type="scientific">Candidatus Moduliflexus flocculans</name>
    <dbReference type="NCBI Taxonomy" id="1499966"/>
    <lineage>
        <taxon>Bacteria</taxon>
        <taxon>Candidatus Moduliflexota</taxon>
        <taxon>Candidatus Moduliflexia</taxon>
        <taxon>Candidatus Moduliflexales</taxon>
        <taxon>Candidatus Moduliflexaceae</taxon>
    </lineage>
</organism>
<dbReference type="CDD" id="cd14748">
    <property type="entry name" value="PBP2_UgpB"/>
    <property type="match status" value="1"/>
</dbReference>
<name>A0A0S6W417_9BACT</name>
<proteinExistence type="inferred from homology"/>
<dbReference type="Gene3D" id="3.40.190.10">
    <property type="entry name" value="Periplasmic binding protein-like II"/>
    <property type="match status" value="1"/>
</dbReference>
<dbReference type="EMBL" id="DF820459">
    <property type="protein sequence ID" value="GAK52922.1"/>
    <property type="molecule type" value="Genomic_DNA"/>
</dbReference>
<feature type="chain" id="PRO_5006631623" evidence="4">
    <location>
        <begin position="26"/>
        <end position="410"/>
    </location>
</feature>
<dbReference type="Pfam" id="PF01547">
    <property type="entry name" value="SBP_bac_1"/>
    <property type="match status" value="1"/>
</dbReference>
<evidence type="ECO:0000313" key="5">
    <source>
        <dbReference type="EMBL" id="GAK52922.1"/>
    </source>
</evidence>
<dbReference type="PANTHER" id="PTHR30061">
    <property type="entry name" value="MALTOSE-BINDING PERIPLASMIC PROTEIN"/>
    <property type="match status" value="1"/>
</dbReference>
<evidence type="ECO:0000256" key="1">
    <source>
        <dbReference type="ARBA" id="ARBA00008520"/>
    </source>
</evidence>
<keyword evidence="2" id="KW-0813">Transport</keyword>
<keyword evidence="6" id="KW-1185">Reference proteome</keyword>
<protein>
    <submittedName>
        <fullName evidence="5">Extracellular solute-binding protein family 1</fullName>
    </submittedName>
</protein>
<dbReference type="AlphaFoldDB" id="A0A0S6W417"/>
<evidence type="ECO:0000256" key="2">
    <source>
        <dbReference type="ARBA" id="ARBA00022448"/>
    </source>
</evidence>
<evidence type="ECO:0000313" key="6">
    <source>
        <dbReference type="Proteomes" id="UP000030700"/>
    </source>
</evidence>
<dbReference type="HOGENOM" id="CLU_031285_10_0_0"/>
<dbReference type="GO" id="GO:0055052">
    <property type="term" value="C:ATP-binding cassette (ABC) transporter complex, substrate-binding subunit-containing"/>
    <property type="evidence" value="ECO:0007669"/>
    <property type="project" value="TreeGrafter"/>
</dbReference>
<dbReference type="SUPFAM" id="SSF53850">
    <property type="entry name" value="Periplasmic binding protein-like II"/>
    <property type="match status" value="1"/>
</dbReference>
<comment type="similarity">
    <text evidence="1">Belongs to the bacterial solute-binding protein 1 family.</text>
</comment>